<gene>
    <name evidence="2" type="ORF">DYB25_002358</name>
</gene>
<comment type="caution">
    <text evidence="2">The sequence shown here is derived from an EMBL/GenBank/DDBJ whole genome shotgun (WGS) entry which is preliminary data.</text>
</comment>
<accession>A0A397A214</accession>
<organism evidence="2 3">
    <name type="scientific">Aphanomyces astaci</name>
    <name type="common">Crayfish plague agent</name>
    <dbReference type="NCBI Taxonomy" id="112090"/>
    <lineage>
        <taxon>Eukaryota</taxon>
        <taxon>Sar</taxon>
        <taxon>Stramenopiles</taxon>
        <taxon>Oomycota</taxon>
        <taxon>Saprolegniomycetes</taxon>
        <taxon>Saprolegniales</taxon>
        <taxon>Verrucalvaceae</taxon>
        <taxon>Aphanomyces</taxon>
    </lineage>
</organism>
<keyword evidence="1" id="KW-1133">Transmembrane helix</keyword>
<feature type="transmembrane region" description="Helical" evidence="1">
    <location>
        <begin position="124"/>
        <end position="145"/>
    </location>
</feature>
<dbReference type="EMBL" id="QUTA01010371">
    <property type="protein sequence ID" value="RHX99728.1"/>
    <property type="molecule type" value="Genomic_DNA"/>
</dbReference>
<feature type="transmembrane region" description="Helical" evidence="1">
    <location>
        <begin position="59"/>
        <end position="79"/>
    </location>
</feature>
<feature type="transmembrane region" description="Helical" evidence="1">
    <location>
        <begin position="377"/>
        <end position="395"/>
    </location>
</feature>
<name>A0A397A214_APHAT</name>
<keyword evidence="1" id="KW-0812">Transmembrane</keyword>
<sequence>MLEDYTDCSIPGATCSTTCLAVFNDALGVNSSNASDWRRLCDSHNTITWRCCGQQRLDIALPLTLWAIFFVLAGVFSWYTSLRRELLTSVDDLHDIPTQALGVVVARQKKQVLGRTVNDPRRSLILLSMVIELGNFSFLPLNLVFDVPNASHLQLTGLYLVLQLGKLGGFTTLLLLDLYGHHAFKGAMKKVFRPLLYDTFFTTYVYVLLDFGACANGMESLPWLDCSREDRFWLTYSVAVVAFTTVLWRTLLYKKHLSDQVYAVQFRFQQSYYSLMTYCRTACCLMFITVQKLYLYFDGYNIMLTASVANFGLFSLLLWYNYSHQPCLGVGMLPNNLRSLSFATSCYFSIHLLVLSIHHKLHAPLQLHHDDDVTTIVNYVFIGVYPCFGCAVWHVNKLRAQLFQIPNLSIEASLMHARDRVRAVGAVAMTLEDQTEWTVDYKLHLVNLLKANLSLTTGEGGMVAAYTSRSIWLLWAKNFTLANVTTEGDDASFSFPFGLFESTPASSITGPTSMGIKANRANRANSAIPATILEHIQTIKSGCGPTLAALVNSTMHPLSPHDDHKLCSVDSDLVAACRKAIVVMSDVVRCPYPKARQVVCRTIHHMYTNRAVQFTPPTMVYVLCTLLACDDHMLALSAATTLASHFKTHMVRAYATAATDVADEFNLLHLSQFVRMHAKDTALVDALLRIILDAISWIESAPENPASYIGDGFVSNLWRVQSLADVQPSTVFLVDNILLNVHFCCENFLVYLRRSFSHQPTKRNFSLQRPSILPETTTTVGVVPPSLSFIRVSKMSSLISQTSVQPAANSFTRSRTKFSLDMTTKFLVETHSSNLIRPVQYQIMKKRHDLKKSLQINIATVVQDGFPQQKAIVELSDQSKRAMRQVMRIVTRFPIFDAWLRTLQEGDPLEYLLELIEFMRTHPLEVRQFSEGPSVMESIRSTFSIKRSARESVRAPPR</sequence>
<protein>
    <submittedName>
        <fullName evidence="2">Uncharacterized protein</fullName>
    </submittedName>
</protein>
<feature type="transmembrane region" description="Helical" evidence="1">
    <location>
        <begin position="157"/>
        <end position="179"/>
    </location>
</feature>
<proteinExistence type="predicted"/>
<feature type="transmembrane region" description="Helical" evidence="1">
    <location>
        <begin position="191"/>
        <end position="213"/>
    </location>
</feature>
<feature type="transmembrane region" description="Helical" evidence="1">
    <location>
        <begin position="272"/>
        <end position="294"/>
    </location>
</feature>
<dbReference type="AlphaFoldDB" id="A0A397A214"/>
<evidence type="ECO:0000256" key="1">
    <source>
        <dbReference type="SAM" id="Phobius"/>
    </source>
</evidence>
<reference evidence="2 3" key="1">
    <citation type="submission" date="2018-08" db="EMBL/GenBank/DDBJ databases">
        <title>Aphanomyces genome sequencing and annotation.</title>
        <authorList>
            <person name="Minardi D."/>
            <person name="Oidtmann B."/>
            <person name="Van Der Giezen M."/>
            <person name="Studholme D.J."/>
        </authorList>
    </citation>
    <scope>NUCLEOTIDE SEQUENCE [LARGE SCALE GENOMIC DNA]</scope>
    <source>
        <strain evidence="2 3">Yx</strain>
    </source>
</reference>
<dbReference type="VEuPathDB" id="FungiDB:H257_12219"/>
<keyword evidence="1" id="KW-0472">Membrane</keyword>
<evidence type="ECO:0000313" key="3">
    <source>
        <dbReference type="Proteomes" id="UP000266239"/>
    </source>
</evidence>
<evidence type="ECO:0000313" key="2">
    <source>
        <dbReference type="EMBL" id="RHX99728.1"/>
    </source>
</evidence>
<feature type="transmembrane region" description="Helical" evidence="1">
    <location>
        <begin position="300"/>
        <end position="320"/>
    </location>
</feature>
<feature type="transmembrane region" description="Helical" evidence="1">
    <location>
        <begin position="233"/>
        <end position="252"/>
    </location>
</feature>
<dbReference type="Proteomes" id="UP000266239">
    <property type="component" value="Unassembled WGS sequence"/>
</dbReference>